<comment type="caution">
    <text evidence="3">The sequence shown here is derived from an EMBL/GenBank/DDBJ whole genome shotgun (WGS) entry which is preliminary data.</text>
</comment>
<proteinExistence type="predicted"/>
<evidence type="ECO:0000313" key="3">
    <source>
        <dbReference type="EMBL" id="KAH3692806.1"/>
    </source>
</evidence>
<accession>A0A9D3Y6K4</accession>
<feature type="compositionally biased region" description="Polar residues" evidence="2">
    <location>
        <begin position="629"/>
        <end position="640"/>
    </location>
</feature>
<feature type="coiled-coil region" evidence="1">
    <location>
        <begin position="1384"/>
        <end position="1422"/>
    </location>
</feature>
<feature type="region of interest" description="Disordered" evidence="2">
    <location>
        <begin position="1740"/>
        <end position="1762"/>
    </location>
</feature>
<keyword evidence="4" id="KW-1185">Reference proteome</keyword>
<feature type="region of interest" description="Disordered" evidence="2">
    <location>
        <begin position="1145"/>
        <end position="1196"/>
    </location>
</feature>
<reference evidence="3" key="2">
    <citation type="submission" date="2020-11" db="EMBL/GenBank/DDBJ databases">
        <authorList>
            <person name="McCartney M.A."/>
            <person name="Auch B."/>
            <person name="Kono T."/>
            <person name="Mallez S."/>
            <person name="Becker A."/>
            <person name="Gohl D.M."/>
            <person name="Silverstein K.A.T."/>
            <person name="Koren S."/>
            <person name="Bechman K.B."/>
            <person name="Herman A."/>
            <person name="Abrahante J.E."/>
            <person name="Garbe J."/>
        </authorList>
    </citation>
    <scope>NUCLEOTIDE SEQUENCE</scope>
    <source>
        <strain evidence="3">Duluth1</strain>
        <tissue evidence="3">Whole animal</tissue>
    </source>
</reference>
<feature type="coiled-coil region" evidence="1">
    <location>
        <begin position="878"/>
        <end position="916"/>
    </location>
</feature>
<keyword evidence="1" id="KW-0175">Coiled coil</keyword>
<evidence type="ECO:0000256" key="2">
    <source>
        <dbReference type="SAM" id="MobiDB-lite"/>
    </source>
</evidence>
<sequence>MTTEDEIVSYTLKPDLNEEEHTVKVLSEEADKSEIGYLENDKVEGSVDKKNEITLEKDFTIDTAFEDEIKDEFMQTIVPTADPAVQHMGDVIQDDVDYEKAEGTANDVMVFNSEFEIDKHILTAEQIEDENGLTIKRERTTVSSQVNNVNEMTENRKPPCEYETDANEHNSQDRIISSTENNEYENKDLGNMKVEGVNENNEMISEIDHQLNMIITGQLKEEKIDQTAVRLCGLYASESEMQMISVGEKVEHEITTKGDVEAATCPTKDVLMVTVEKQANESETDAHKQNDKHEYITEREAGETKIDEREAKPIEGIDAIQNVIFSDTERLNQTHNDSQATEDQKPIDEFEIMAYEHDSDSGSISNLLAQGTEIKQLENTNDEYTHDQDRILEEESQKVVMLTDKLEEDMQQTPDTESELNTIPKIEEMNDGMEKKNVEDTDEKVIDNIPESKSDMQTTTLVEIKEHDDHFLKSEEWTLTGKTHDITEMTTEDKIVSYTLKPDLNEEEHTVEVLSEEADKSEIGYLENDKVEGSVDKKNEITLEKDFTIDTASEDKIKNELMQTIVPTADPAVQHMGDVIQDDLDNEKSEGTANGVMVFNSEFEIDKHISTTEQVEDKNDLTIKSETTTVSSQVNDVNEMTENKKPPCESETAANEHNNQDQIISSPENNEYEDKELGNMKVEGVNENNERISEIDHQLNMIITEQIKETADTEAQQFNENVDITKDDGTSDKISDGLYASESEMQMTSVGEKDEHELTTKGDVEVATCPTNDVLMVTVEKQANESETDAHKHNNKYEYITEREAGETKIEKGETKNIEKLDAIQNVSFSDTERPSQTHNDPKTKEDKKLIDESEIGVYEHDSDSGSISNSMAQGTDVKKLENTNDEYTDDQDRILEEESQKVKVLTDALEEDMQQIPDTESELNTRHMIQEMNDGVEKKNVEDTDDKVIDNIPESKLNMRTTALVEMKELDDHFLKSEDGTITGKTHDITEMTTEDKIVSYTLKPDLNEEEHTVEVHSEEADKSEIGYLENDKVEGSVDKKNKITLEKNFTIDTASEDIIKDEFMQTIVSTADPAVQHMGDVIQDDLDNEKSEGTANGVMVFNSEFDIDKHILTAEQVEDENDLTIKSETTTVSSQINDVNEITKNKKPPCESETDANEHNNQDRIITNSENNEYEDKDLGNMKVEGGNENNERISEIDHQLNMIITEQLKEEKIDQTADTEAQLFNENVDITKDDGTSDKISDGLYASESEMQMTSVGEKVEHEITTKGDVEVATCPTNDVLMVTVEKQANESETDAHKQNDKHEYITEREAGETKIDEREAKTIEGVENVIFSDTERLNQTHNDSQATEDKKLFDKCEIMAYEHHSDSGSISYSLAEGTEIKQLENTNDEYTHDQDRILEEESQKVDMLTDKLEEDMQQTPDTESELNTIPKIEEMNDGVEKENVEDTDEKVIHNIPESKSNMQTTTLVEIQEQDDHFLKSEEWTLTGKTHDIKEMTTEDEIVSYTLKPDLNEEEHTVKVLSEEADKSEIGYLENDKVEGSVDKKNEITLEKDFTIDTAFEDKIKDEFMQTTVPTADPAVQHMGDEIQDDVEYEKAEGTANDVIVFNPEFEIDKHILTAEQVEDENDLTIKRETTTVRRQVNDVNEMTQNRKPPCESETGANEHNNQDRIISSPEINQYENKDLGNMKVEGVNENNERISEIDHQLNKALTEQLKEEKTEKTAITELQQVNENVDIAKDSGSNDNISDRQYASESEKQMTSVGEKFEHELTTTGETETATCPTHDVLMVTVEEQCNESETDAHKHNDKHEYITDGKAHETRIEERETRNIEGLDAVNNVCFYDTECFNLTHNDPKTQENTKVIDDSKIGAYEHDSNSDSSPNTLTQEIEFNQLENAKYEYIDDQDRILEQQRLKNTLLTEQIEDNMQQTTDTESELDTRRMNHEINDDVDKRKGLNVEGLFAIQNVSLSDTERLSKTHNDNKTKEDATLVDECEKVANESDSKRGSVSNTLTNETDVHQSENTKYEYTDVHDRILEQSTEQSTLLTRTIEKDRQQTSDTESELVDRHVNEVIKDGIGNENDEDTAESEIIKRDDDKCNKIEEETVANQTNKVETDLNEQDSKSELISSQDAIKSVPGDFENRKLAVNVDKENKRFSGRDYQLDMVLTEKHTEEPIVQTTDTEAEQVPILKTVEINEHVETNTQEGSKRNVIDSISEYEREFEMTSFGDENVENAVIPSKDVLTVRKKPVYIHEHDANEQDKRKNVTEDEVEKIEIGGREKLKIEETDALENESFSYNAIDRISESEPNMQMSPKGVEVEHELFTIGEVETKINATNDTLKLLEGERPPYLYKIDAHEGITNGNITEEEAKETKIGGIAKLHAEGTISKENDSPSDTERVSVKNDIPDMKEDGKLLHETATGAIKDENQQSNKTEDDAMVKRVNAVMNDDMEHEKDKGADDHVIGSVKLIYEFNSYKQTKLVEVQDENYQSAKSDEKAVKTQTNGVTEMPKYEPYVLREPLSKDENRNESMSEKEAKMETTGSENACNEQEKVTDVVEENEDNVNCDDETLEIIAERIVQAVFKQICEDDRYTEWEHVLSVAESEIGINKQDINSKKIDTEVIKRNEKVDEKFENMINTETDDELENEISVDTREKGNDILEDKEQGLLDKVALEEGTNQRDYVKPKDYIEKENENRPDMETVSEEVRNQESTHHQEKETQSVIKHTDFIPKVMEDEKLKTENEDKVEITISLTGSTTKVSEKVDLRHENKSNLENLEKSDDSVMLSTLSDITSKELYSYEETANSSQAGDLNDDFTENTYSDTFESVSEHHSTNGTSNMLETHQSNESVTFGSSLTIPGMMLQGVRRSSLSDLEDLPME</sequence>
<dbReference type="Proteomes" id="UP000828390">
    <property type="component" value="Unassembled WGS sequence"/>
</dbReference>
<dbReference type="EMBL" id="JAIWYP010000019">
    <property type="protein sequence ID" value="KAH3692806.1"/>
    <property type="molecule type" value="Genomic_DNA"/>
</dbReference>
<feature type="region of interest" description="Disordered" evidence="2">
    <location>
        <begin position="828"/>
        <end position="848"/>
    </location>
</feature>
<evidence type="ECO:0000313" key="4">
    <source>
        <dbReference type="Proteomes" id="UP000828390"/>
    </source>
</evidence>
<feature type="compositionally biased region" description="Polar residues" evidence="2">
    <location>
        <begin position="2836"/>
        <end position="2855"/>
    </location>
</feature>
<gene>
    <name evidence="3" type="ORF">DPMN_194558</name>
</gene>
<feature type="compositionally biased region" description="Polar residues" evidence="2">
    <location>
        <begin position="1662"/>
        <end position="1677"/>
    </location>
</feature>
<name>A0A9D3Y6K4_DREPO</name>
<organism evidence="3 4">
    <name type="scientific">Dreissena polymorpha</name>
    <name type="common">Zebra mussel</name>
    <name type="synonym">Mytilus polymorpha</name>
    <dbReference type="NCBI Taxonomy" id="45954"/>
    <lineage>
        <taxon>Eukaryota</taxon>
        <taxon>Metazoa</taxon>
        <taxon>Spiralia</taxon>
        <taxon>Lophotrochozoa</taxon>
        <taxon>Mollusca</taxon>
        <taxon>Bivalvia</taxon>
        <taxon>Autobranchia</taxon>
        <taxon>Heteroconchia</taxon>
        <taxon>Euheterodonta</taxon>
        <taxon>Imparidentia</taxon>
        <taxon>Neoheterodontei</taxon>
        <taxon>Myida</taxon>
        <taxon>Dreissenoidea</taxon>
        <taxon>Dreissenidae</taxon>
        <taxon>Dreissena</taxon>
    </lineage>
</organism>
<evidence type="ECO:0000256" key="1">
    <source>
        <dbReference type="SAM" id="Coils"/>
    </source>
</evidence>
<protein>
    <submittedName>
        <fullName evidence="3">Uncharacterized protein</fullName>
    </submittedName>
</protein>
<feature type="compositionally biased region" description="Polar residues" evidence="2">
    <location>
        <begin position="652"/>
        <end position="669"/>
    </location>
</feature>
<feature type="compositionally biased region" description="Basic and acidic residues" evidence="2">
    <location>
        <begin position="2523"/>
        <end position="2540"/>
    </location>
</feature>
<feature type="coiled-coil region" evidence="1">
    <location>
        <begin position="374"/>
        <end position="412"/>
    </location>
</feature>
<feature type="region of interest" description="Disordered" evidence="2">
    <location>
        <begin position="2523"/>
        <end position="2554"/>
    </location>
</feature>
<feature type="compositionally biased region" description="Basic and acidic residues" evidence="2">
    <location>
        <begin position="1145"/>
        <end position="1164"/>
    </location>
</feature>
<reference evidence="3" key="1">
    <citation type="journal article" date="2019" name="bioRxiv">
        <title>The Genome of the Zebra Mussel, Dreissena polymorpha: A Resource for Invasive Species Research.</title>
        <authorList>
            <person name="McCartney M.A."/>
            <person name="Auch B."/>
            <person name="Kono T."/>
            <person name="Mallez S."/>
            <person name="Zhang Y."/>
            <person name="Obille A."/>
            <person name="Becker A."/>
            <person name="Abrahante J.E."/>
            <person name="Garbe J."/>
            <person name="Badalamenti J.P."/>
            <person name="Herman A."/>
            <person name="Mangelson H."/>
            <person name="Liachko I."/>
            <person name="Sullivan S."/>
            <person name="Sone E.D."/>
            <person name="Koren S."/>
            <person name="Silverstein K.A.T."/>
            <person name="Beckman K.B."/>
            <person name="Gohl D.M."/>
        </authorList>
    </citation>
    <scope>NUCLEOTIDE SEQUENCE</scope>
    <source>
        <strain evidence="3">Duluth1</strain>
        <tissue evidence="3">Whole animal</tissue>
    </source>
</reference>
<feature type="region of interest" description="Disordered" evidence="2">
    <location>
        <begin position="2827"/>
        <end position="2855"/>
    </location>
</feature>
<feature type="region of interest" description="Disordered" evidence="2">
    <location>
        <begin position="2693"/>
        <end position="2724"/>
    </location>
</feature>
<feature type="region of interest" description="Disordered" evidence="2">
    <location>
        <begin position="629"/>
        <end position="669"/>
    </location>
</feature>
<feature type="compositionally biased region" description="Basic and acidic residues" evidence="2">
    <location>
        <begin position="831"/>
        <end position="848"/>
    </location>
</feature>
<feature type="region of interest" description="Disordered" evidence="2">
    <location>
        <begin position="1650"/>
        <end position="1677"/>
    </location>
</feature>
<feature type="compositionally biased region" description="Polar residues" evidence="2">
    <location>
        <begin position="1743"/>
        <end position="1762"/>
    </location>
</feature>